<dbReference type="InterPro" id="IPR023393">
    <property type="entry name" value="START-like_dom_sf"/>
</dbReference>
<feature type="domain" description="Activator of Hsp90 ATPase homologue 1/2-like C-terminal" evidence="2">
    <location>
        <begin position="22"/>
        <end position="161"/>
    </location>
</feature>
<accession>A0ABV3V750</accession>
<dbReference type="SUPFAM" id="SSF55961">
    <property type="entry name" value="Bet v1-like"/>
    <property type="match status" value="1"/>
</dbReference>
<dbReference type="EMBL" id="JAYWLU010000015">
    <property type="protein sequence ID" value="MEX3595665.1"/>
    <property type="molecule type" value="Genomic_DNA"/>
</dbReference>
<evidence type="ECO:0000259" key="2">
    <source>
        <dbReference type="Pfam" id="PF08327"/>
    </source>
</evidence>
<dbReference type="Gene3D" id="3.30.530.20">
    <property type="match status" value="1"/>
</dbReference>
<evidence type="ECO:0000256" key="1">
    <source>
        <dbReference type="ARBA" id="ARBA00006817"/>
    </source>
</evidence>
<keyword evidence="4" id="KW-1185">Reference proteome</keyword>
<dbReference type="RefSeq" id="WP_259917474.1">
    <property type="nucleotide sequence ID" value="NZ_CAUREL010000001.1"/>
</dbReference>
<sequence>MSVVDVQKNLDVAQLTLVAELDAPVTTAWNLYANQQFVEKWWGPPRYPATFTNHDLTPGATVGYYMTGTDGEKYHGLWQVQEVTPEREIHFTDRFADSHGQVDAALPASDVVVAFEALDGNRSRITTVTTMSSREDLKEVLKMGAEEGTVQAMNQMDALLESAT</sequence>
<evidence type="ECO:0000313" key="4">
    <source>
        <dbReference type="Proteomes" id="UP001558481"/>
    </source>
</evidence>
<dbReference type="InterPro" id="IPR013538">
    <property type="entry name" value="ASHA1/2-like_C"/>
</dbReference>
<dbReference type="Proteomes" id="UP001558481">
    <property type="component" value="Unassembled WGS sequence"/>
</dbReference>
<dbReference type="Pfam" id="PF08327">
    <property type="entry name" value="AHSA1"/>
    <property type="match status" value="1"/>
</dbReference>
<organism evidence="3 4">
    <name type="scientific">Kocuria carniphila</name>
    <dbReference type="NCBI Taxonomy" id="262208"/>
    <lineage>
        <taxon>Bacteria</taxon>
        <taxon>Bacillati</taxon>
        <taxon>Actinomycetota</taxon>
        <taxon>Actinomycetes</taxon>
        <taxon>Micrococcales</taxon>
        <taxon>Micrococcaceae</taxon>
        <taxon>Kocuria</taxon>
    </lineage>
</organism>
<protein>
    <submittedName>
        <fullName evidence="3">SRPBCC domain-containing protein</fullName>
    </submittedName>
</protein>
<gene>
    <name evidence="3" type="ORF">VVR66_13160</name>
</gene>
<name>A0ABV3V750_9MICC</name>
<comment type="similarity">
    <text evidence="1">Belongs to the AHA1 family.</text>
</comment>
<evidence type="ECO:0000313" key="3">
    <source>
        <dbReference type="EMBL" id="MEX3595665.1"/>
    </source>
</evidence>
<proteinExistence type="inferred from homology"/>
<dbReference type="CDD" id="cd07814">
    <property type="entry name" value="SRPBCC_CalC_Aha1-like"/>
    <property type="match status" value="1"/>
</dbReference>
<comment type="caution">
    <text evidence="3">The sequence shown here is derived from an EMBL/GenBank/DDBJ whole genome shotgun (WGS) entry which is preliminary data.</text>
</comment>
<reference evidence="3 4" key="1">
    <citation type="journal article" date="2024" name="Fungal Genet. Biol.">
        <title>The porcine skin microbiome exhibits broad fungal antagonism.</title>
        <authorList>
            <person name="De La Cruz K.F."/>
            <person name="Townsend E.C."/>
            <person name="Alex Cheong J.Z."/>
            <person name="Salamzade R."/>
            <person name="Liu A."/>
            <person name="Sandstrom S."/>
            <person name="Davila E."/>
            <person name="Huang L."/>
            <person name="Xu K.H."/>
            <person name="Wu S.Y."/>
            <person name="Meudt J.J."/>
            <person name="Shanmuganayagam D."/>
            <person name="Gibson A.L.F."/>
            <person name="Kalan L.R."/>
        </authorList>
    </citation>
    <scope>NUCLEOTIDE SEQUENCE [LARGE SCALE GENOMIC DNA]</scope>
    <source>
        <strain evidence="3 4">LK2625</strain>
    </source>
</reference>